<dbReference type="PROSITE" id="PS00065">
    <property type="entry name" value="D_2_HYDROXYACID_DH_1"/>
    <property type="match status" value="1"/>
</dbReference>
<dbReference type="Pfam" id="PF00389">
    <property type="entry name" value="2-Hacid_dh"/>
    <property type="match status" value="1"/>
</dbReference>
<evidence type="ECO:0000256" key="3">
    <source>
        <dbReference type="ARBA" id="ARBA00023027"/>
    </source>
</evidence>
<dbReference type="InterPro" id="IPR050223">
    <property type="entry name" value="D-isomer_2-hydroxyacid_DH"/>
</dbReference>
<evidence type="ECO:0000256" key="4">
    <source>
        <dbReference type="RuleBase" id="RU003719"/>
    </source>
</evidence>
<keyword evidence="2 4" id="KW-0560">Oxidoreductase</keyword>
<evidence type="ECO:0000313" key="8">
    <source>
        <dbReference type="Proteomes" id="UP000834106"/>
    </source>
</evidence>
<dbReference type="SUPFAM" id="SSF51735">
    <property type="entry name" value="NAD(P)-binding Rossmann-fold domains"/>
    <property type="match status" value="2"/>
</dbReference>
<keyword evidence="3" id="KW-0520">NAD</keyword>
<dbReference type="Proteomes" id="UP000834106">
    <property type="component" value="Chromosome 3"/>
</dbReference>
<proteinExistence type="inferred from homology"/>
<reference evidence="7" key="1">
    <citation type="submission" date="2023-05" db="EMBL/GenBank/DDBJ databases">
        <authorList>
            <person name="Huff M."/>
        </authorList>
    </citation>
    <scope>NUCLEOTIDE SEQUENCE</scope>
</reference>
<organism evidence="7 8">
    <name type="scientific">Fraxinus pennsylvanica</name>
    <dbReference type="NCBI Taxonomy" id="56036"/>
    <lineage>
        <taxon>Eukaryota</taxon>
        <taxon>Viridiplantae</taxon>
        <taxon>Streptophyta</taxon>
        <taxon>Embryophyta</taxon>
        <taxon>Tracheophyta</taxon>
        <taxon>Spermatophyta</taxon>
        <taxon>Magnoliopsida</taxon>
        <taxon>eudicotyledons</taxon>
        <taxon>Gunneridae</taxon>
        <taxon>Pentapetalae</taxon>
        <taxon>asterids</taxon>
        <taxon>lamiids</taxon>
        <taxon>Lamiales</taxon>
        <taxon>Oleaceae</taxon>
        <taxon>Oleeae</taxon>
        <taxon>Fraxinus</taxon>
    </lineage>
</organism>
<keyword evidence="1" id="KW-0521">NADP</keyword>
<evidence type="ECO:0000256" key="2">
    <source>
        <dbReference type="ARBA" id="ARBA00023002"/>
    </source>
</evidence>
<dbReference type="GO" id="GO:0016618">
    <property type="term" value="F:hydroxypyruvate reductase [NAD(P)H] activity"/>
    <property type="evidence" value="ECO:0007669"/>
    <property type="project" value="TreeGrafter"/>
</dbReference>
<evidence type="ECO:0008006" key="9">
    <source>
        <dbReference type="Google" id="ProtNLM"/>
    </source>
</evidence>
<feature type="domain" description="D-isomer specific 2-hydroxyacid dehydrogenase NAD-binding" evidence="6">
    <location>
        <begin position="162"/>
        <end position="332"/>
    </location>
</feature>
<dbReference type="Gene3D" id="3.40.50.720">
    <property type="entry name" value="NAD(P)-binding Rossmann-like Domain"/>
    <property type="match status" value="3"/>
</dbReference>
<dbReference type="FunFam" id="3.40.50.720:FF:000213">
    <property type="entry name" value="Putative 2-hydroxyacid dehydrogenase"/>
    <property type="match status" value="1"/>
</dbReference>
<sequence length="454" mass="49912">MTNLNRDLSTYFGKVKGRAVNFPLEYAQELSRNSFHEPTPSVIPPIGSTMKSIGVLLTCPMSNYLREQLSKRFTLFKFWQIHPNSKHEFINQNSKSILAVVGNGIHGANSELIDSLPNLEIIASHSSGLDKIDLPKCKEKGIRVTYTPDALTEEVADLAILHTLATLRRICAADRFVRSGLWKNGDFELTHKLSGKSIGIIGLGRIGSAIAKRAEGFGCSIGYHSRSQKSNTEYTYYPSVLDLASNSQILIVACALTDETRHIVNRDVIDALGSDGVIVNIGRGDHIDEPELISALVEGRLRGAGLDVFEHEPEVPEILLRLDNVVLSPHVGTCTVETRKAMADLVVDNLVAHFSNKPLLTPAIFFNIGRGDHIDEPELISALVEGRLRGAGLDVFEHEPEVPEILLRLDNVVLSPHVGTCTMETRKAMADLVVDNLVAHFSNKPLLTPVFLLR</sequence>
<evidence type="ECO:0000259" key="6">
    <source>
        <dbReference type="Pfam" id="PF02826"/>
    </source>
</evidence>
<dbReference type="CDD" id="cd12156">
    <property type="entry name" value="HPPR"/>
    <property type="match status" value="1"/>
</dbReference>
<comment type="similarity">
    <text evidence="4">Belongs to the D-isomer specific 2-hydroxyacid dehydrogenase family.</text>
</comment>
<protein>
    <recommendedName>
        <fullName evidence="9">Hydroxyphenylpyruvate reductase</fullName>
    </recommendedName>
</protein>
<dbReference type="GO" id="GO:0030267">
    <property type="term" value="F:glyoxylate reductase (NADPH) activity"/>
    <property type="evidence" value="ECO:0007669"/>
    <property type="project" value="TreeGrafter"/>
</dbReference>
<dbReference type="EMBL" id="OU503038">
    <property type="protein sequence ID" value="CAI9757603.1"/>
    <property type="molecule type" value="Genomic_DNA"/>
</dbReference>
<keyword evidence="8" id="KW-1185">Reference proteome</keyword>
<evidence type="ECO:0000256" key="1">
    <source>
        <dbReference type="ARBA" id="ARBA00022857"/>
    </source>
</evidence>
<dbReference type="GO" id="GO:0051287">
    <property type="term" value="F:NAD binding"/>
    <property type="evidence" value="ECO:0007669"/>
    <property type="project" value="InterPro"/>
</dbReference>
<dbReference type="InterPro" id="IPR036291">
    <property type="entry name" value="NAD(P)-bd_dom_sf"/>
</dbReference>
<dbReference type="PANTHER" id="PTHR10996">
    <property type="entry name" value="2-HYDROXYACID DEHYDROGENASE-RELATED"/>
    <property type="match status" value="1"/>
</dbReference>
<dbReference type="SUPFAM" id="SSF52283">
    <property type="entry name" value="Formate/glycerate dehydrogenase catalytic domain-like"/>
    <property type="match status" value="1"/>
</dbReference>
<evidence type="ECO:0000259" key="5">
    <source>
        <dbReference type="Pfam" id="PF00389"/>
    </source>
</evidence>
<accession>A0AAD2DMI5</accession>
<dbReference type="AlphaFoldDB" id="A0AAD2DMI5"/>
<dbReference type="Pfam" id="PF02826">
    <property type="entry name" value="2-Hacid_dh_C"/>
    <property type="match status" value="2"/>
</dbReference>
<name>A0AAD2DMI5_9LAMI</name>
<dbReference type="InterPro" id="IPR029752">
    <property type="entry name" value="D-isomer_DH_CS1"/>
</dbReference>
<dbReference type="PANTHER" id="PTHR10996:SF262">
    <property type="entry name" value="HYDROXYPHENYLPYRUVATE REDUCTASE-LIKE"/>
    <property type="match status" value="1"/>
</dbReference>
<feature type="domain" description="D-isomer specific 2-hydroxyacid dehydrogenase NAD-binding" evidence="6">
    <location>
        <begin position="363"/>
        <end position="419"/>
    </location>
</feature>
<evidence type="ECO:0000313" key="7">
    <source>
        <dbReference type="EMBL" id="CAI9757603.1"/>
    </source>
</evidence>
<gene>
    <name evidence="7" type="ORF">FPE_LOCUS5033</name>
</gene>
<dbReference type="GO" id="GO:0005829">
    <property type="term" value="C:cytosol"/>
    <property type="evidence" value="ECO:0007669"/>
    <property type="project" value="TreeGrafter"/>
</dbReference>
<dbReference type="InterPro" id="IPR006140">
    <property type="entry name" value="D-isomer_DH_NAD-bd"/>
</dbReference>
<dbReference type="InterPro" id="IPR006139">
    <property type="entry name" value="D-isomer_2_OHA_DH_cat_dom"/>
</dbReference>
<feature type="domain" description="D-isomer specific 2-hydroxyacid dehydrogenase catalytic" evidence="5">
    <location>
        <begin position="56"/>
        <end position="361"/>
    </location>
</feature>